<dbReference type="EMBL" id="JGYG01000002">
    <property type="protein sequence ID" value="KFI31436.1"/>
    <property type="molecule type" value="Genomic_DNA"/>
</dbReference>
<proteinExistence type="predicted"/>
<dbReference type="PANTHER" id="PTHR23089">
    <property type="entry name" value="HISTIDINE TRIAD HIT PROTEIN"/>
    <property type="match status" value="1"/>
</dbReference>
<gene>
    <name evidence="1" type="ORF">CN97_10560</name>
</gene>
<sequence length="126" mass="13982">MGYAYDDQNIFAKILRGEIPNKTVLETEHTLAFADIQPQAPVHVLVIPKGPYVSLDHFTQEASDAEILDFNRAIGKVCEMTKVETKDGGMGFRAITNAGEHGHQEVPHLHVHILGGRQLGRMLPRD</sequence>
<keyword evidence="2" id="KW-1185">Reference proteome</keyword>
<dbReference type="InterPro" id="IPR036265">
    <property type="entry name" value="HIT-like_sf"/>
</dbReference>
<reference evidence="1 2" key="1">
    <citation type="submission" date="2014-03" db="EMBL/GenBank/DDBJ databases">
        <title>Genome of Haematobacter massiliensis CCUG 47968.</title>
        <authorList>
            <person name="Wang D."/>
            <person name="Wang G."/>
        </authorList>
    </citation>
    <scope>NUCLEOTIDE SEQUENCE [LARGE SCALE GENOMIC DNA]</scope>
    <source>
        <strain evidence="1 2">CCUG 47968</strain>
    </source>
</reference>
<dbReference type="eggNOG" id="COG0537">
    <property type="taxonomic scope" value="Bacteria"/>
</dbReference>
<dbReference type="InterPro" id="IPR011146">
    <property type="entry name" value="HIT-like"/>
</dbReference>
<name>A0A086YAY6_9RHOB</name>
<evidence type="ECO:0000313" key="2">
    <source>
        <dbReference type="Proteomes" id="UP000028826"/>
    </source>
</evidence>
<evidence type="ECO:0000313" key="1">
    <source>
        <dbReference type="EMBL" id="KFI31436.1"/>
    </source>
</evidence>
<dbReference type="GO" id="GO:0003824">
    <property type="term" value="F:catalytic activity"/>
    <property type="evidence" value="ECO:0007669"/>
    <property type="project" value="InterPro"/>
</dbReference>
<dbReference type="PROSITE" id="PS51084">
    <property type="entry name" value="HIT_2"/>
    <property type="match status" value="1"/>
</dbReference>
<dbReference type="AlphaFoldDB" id="A0A086YAY6"/>
<dbReference type="PROSITE" id="PS00892">
    <property type="entry name" value="HIT_1"/>
    <property type="match status" value="1"/>
</dbReference>
<dbReference type="Proteomes" id="UP000028826">
    <property type="component" value="Unassembled WGS sequence"/>
</dbReference>
<dbReference type="OrthoDB" id="9784774at2"/>
<protein>
    <submittedName>
        <fullName evidence="1">Histidine triad protein</fullName>
    </submittedName>
</protein>
<dbReference type="SUPFAM" id="SSF54197">
    <property type="entry name" value="HIT-like"/>
    <property type="match status" value="1"/>
</dbReference>
<dbReference type="InterPro" id="IPR019808">
    <property type="entry name" value="Histidine_triad_CS"/>
</dbReference>
<accession>A0A086YAY6</accession>
<comment type="caution">
    <text evidence="1">The sequence shown here is derived from an EMBL/GenBank/DDBJ whole genome shotgun (WGS) entry which is preliminary data.</text>
</comment>
<organism evidence="1 2">
    <name type="scientific">Haematobacter massiliensis</name>
    <dbReference type="NCBI Taxonomy" id="195105"/>
    <lineage>
        <taxon>Bacteria</taxon>
        <taxon>Pseudomonadati</taxon>
        <taxon>Pseudomonadota</taxon>
        <taxon>Alphaproteobacteria</taxon>
        <taxon>Rhodobacterales</taxon>
        <taxon>Paracoccaceae</taxon>
        <taxon>Haematobacter</taxon>
    </lineage>
</organism>
<dbReference type="RefSeq" id="WP_035708030.1">
    <property type="nucleotide sequence ID" value="NZ_CAMIFG010000052.1"/>
</dbReference>
<dbReference type="PRINTS" id="PR00332">
    <property type="entry name" value="HISTRIAD"/>
</dbReference>
<dbReference type="Pfam" id="PF01230">
    <property type="entry name" value="HIT"/>
    <property type="match status" value="1"/>
</dbReference>
<dbReference type="InterPro" id="IPR001310">
    <property type="entry name" value="Histidine_triad_HIT"/>
</dbReference>
<dbReference type="Gene3D" id="3.30.428.10">
    <property type="entry name" value="HIT-like"/>
    <property type="match status" value="1"/>
</dbReference>
<dbReference type="STRING" id="195105.CN97_10560"/>